<accession>A0A396H110</accession>
<sequence>MFTNGRNRGNRNNNNNNRKNKKPRNTNNEFQISRSEESQGSETIIDPPPPNYVLGSDFPPQDAQLLVEFSSRHAGFLLSEQIHTWNMRRQAYEYFATFLKFLRSHSTLDLLTSSKSSVSNDLDVLKMYGFRGEWFDRLVLRLNHHTSLDISDKEMQNLTQDEDDYYRRIVALDEEYAALTRKLYENRSKHLVEREAVDYISNKKKKIMDERARLNVPFII</sequence>
<feature type="compositionally biased region" description="Polar residues" evidence="1">
    <location>
        <begin position="29"/>
        <end position="42"/>
    </location>
</feature>
<name>A0A396H110_MEDTR</name>
<proteinExistence type="predicted"/>
<dbReference type="OrthoDB" id="1429331at2759"/>
<feature type="region of interest" description="Disordered" evidence="1">
    <location>
        <begin position="1"/>
        <end position="49"/>
    </location>
</feature>
<evidence type="ECO:0000313" key="2">
    <source>
        <dbReference type="EMBL" id="RHN46438.1"/>
    </source>
</evidence>
<feature type="compositionally biased region" description="Low complexity" evidence="1">
    <location>
        <begin position="1"/>
        <end position="17"/>
    </location>
</feature>
<dbReference type="AlphaFoldDB" id="A0A396H110"/>
<gene>
    <name evidence="2" type="ORF">MtrunA17_Chr7g0242191</name>
</gene>
<comment type="caution">
    <text evidence="2">The sequence shown here is derived from an EMBL/GenBank/DDBJ whole genome shotgun (WGS) entry which is preliminary data.</text>
</comment>
<evidence type="ECO:0000256" key="1">
    <source>
        <dbReference type="SAM" id="MobiDB-lite"/>
    </source>
</evidence>
<dbReference type="Proteomes" id="UP000265566">
    <property type="component" value="Chromosome 7"/>
</dbReference>
<reference evidence="2" key="1">
    <citation type="journal article" date="2018" name="Nat. Plants">
        <title>Whole-genome landscape of Medicago truncatula symbiotic genes.</title>
        <authorList>
            <person name="Pecrix Y."/>
            <person name="Gamas P."/>
            <person name="Carrere S."/>
        </authorList>
    </citation>
    <scope>NUCLEOTIDE SEQUENCE</scope>
    <source>
        <tissue evidence="2">Leaves</tissue>
    </source>
</reference>
<organism evidence="2">
    <name type="scientific">Medicago truncatula</name>
    <name type="common">Barrel medic</name>
    <name type="synonym">Medicago tribuloides</name>
    <dbReference type="NCBI Taxonomy" id="3880"/>
    <lineage>
        <taxon>Eukaryota</taxon>
        <taxon>Viridiplantae</taxon>
        <taxon>Streptophyta</taxon>
        <taxon>Embryophyta</taxon>
        <taxon>Tracheophyta</taxon>
        <taxon>Spermatophyta</taxon>
        <taxon>Magnoliopsida</taxon>
        <taxon>eudicotyledons</taxon>
        <taxon>Gunneridae</taxon>
        <taxon>Pentapetalae</taxon>
        <taxon>rosids</taxon>
        <taxon>fabids</taxon>
        <taxon>Fabales</taxon>
        <taxon>Fabaceae</taxon>
        <taxon>Papilionoideae</taxon>
        <taxon>50 kb inversion clade</taxon>
        <taxon>NPAAA clade</taxon>
        <taxon>Hologalegina</taxon>
        <taxon>IRL clade</taxon>
        <taxon>Trifolieae</taxon>
        <taxon>Medicago</taxon>
    </lineage>
</organism>
<dbReference type="Gramene" id="rna40922">
    <property type="protein sequence ID" value="RHN46438.1"/>
    <property type="gene ID" value="gene40922"/>
</dbReference>
<dbReference type="EMBL" id="PSQE01000007">
    <property type="protein sequence ID" value="RHN46438.1"/>
    <property type="molecule type" value="Genomic_DNA"/>
</dbReference>
<protein>
    <submittedName>
        <fullName evidence="2">Uncharacterized protein</fullName>
    </submittedName>
</protein>